<dbReference type="EMBL" id="JBHSRD010000003">
    <property type="protein sequence ID" value="MFC6007561.1"/>
    <property type="molecule type" value="Genomic_DNA"/>
</dbReference>
<gene>
    <name evidence="2" type="ORF">ACFQDO_10515</name>
</gene>
<accession>A0ABW1JER7</accession>
<feature type="compositionally biased region" description="Gly residues" evidence="1">
    <location>
        <begin position="166"/>
        <end position="199"/>
    </location>
</feature>
<comment type="caution">
    <text evidence="2">The sequence shown here is derived from an EMBL/GenBank/DDBJ whole genome shotgun (WGS) entry which is preliminary data.</text>
</comment>
<name>A0ABW1JER7_9ACTN</name>
<feature type="region of interest" description="Disordered" evidence="1">
    <location>
        <begin position="44"/>
        <end position="106"/>
    </location>
</feature>
<dbReference type="RefSeq" id="WP_345716354.1">
    <property type="nucleotide sequence ID" value="NZ_BAABFP010000004.1"/>
</dbReference>
<proteinExistence type="predicted"/>
<dbReference type="Proteomes" id="UP001596189">
    <property type="component" value="Unassembled WGS sequence"/>
</dbReference>
<feature type="region of interest" description="Disordered" evidence="1">
    <location>
        <begin position="157"/>
        <end position="199"/>
    </location>
</feature>
<keyword evidence="3" id="KW-1185">Reference proteome</keyword>
<evidence type="ECO:0000256" key="1">
    <source>
        <dbReference type="SAM" id="MobiDB-lite"/>
    </source>
</evidence>
<feature type="compositionally biased region" description="Low complexity" evidence="1">
    <location>
        <begin position="56"/>
        <end position="89"/>
    </location>
</feature>
<organism evidence="2 3">
    <name type="scientific">Angustibacter luteus</name>
    <dbReference type="NCBI Taxonomy" id="658456"/>
    <lineage>
        <taxon>Bacteria</taxon>
        <taxon>Bacillati</taxon>
        <taxon>Actinomycetota</taxon>
        <taxon>Actinomycetes</taxon>
        <taxon>Kineosporiales</taxon>
        <taxon>Kineosporiaceae</taxon>
    </lineage>
</organism>
<reference evidence="3" key="1">
    <citation type="journal article" date="2019" name="Int. J. Syst. Evol. Microbiol.">
        <title>The Global Catalogue of Microorganisms (GCM) 10K type strain sequencing project: providing services to taxonomists for standard genome sequencing and annotation.</title>
        <authorList>
            <consortium name="The Broad Institute Genomics Platform"/>
            <consortium name="The Broad Institute Genome Sequencing Center for Infectious Disease"/>
            <person name="Wu L."/>
            <person name="Ma J."/>
        </authorList>
    </citation>
    <scope>NUCLEOTIDE SEQUENCE [LARGE SCALE GENOMIC DNA]</scope>
    <source>
        <strain evidence="3">KACC 14249</strain>
    </source>
</reference>
<evidence type="ECO:0000313" key="3">
    <source>
        <dbReference type="Proteomes" id="UP001596189"/>
    </source>
</evidence>
<evidence type="ECO:0000313" key="2">
    <source>
        <dbReference type="EMBL" id="MFC6007561.1"/>
    </source>
</evidence>
<protein>
    <submittedName>
        <fullName evidence="2">Uncharacterized protein</fullName>
    </submittedName>
</protein>
<sequence length="199" mass="19134">MKGRRVVAMAAAWVAVVALASSLAWFAIERAGREVLAGPAVGLGDSGPSTGEPVDAAASPTSSPTASPTASPSSTRTTSAHPPTSATRPGLRAVDRSAQVTGGSVGVRCTGSTARLRYAQPASGWTVEVKDTGPQRVEVEFTTSERGTRVRAECAGGVPTITSEPHGGGGGGGGGGDDGGGGGDGGGSGSSGSSGSGKG</sequence>